<gene>
    <name evidence="4" type="ORF">CNX65_15815</name>
</gene>
<dbReference type="NCBIfam" id="TIGR03696">
    <property type="entry name" value="Rhs_assc_core"/>
    <property type="match status" value="1"/>
</dbReference>
<sequence>MVNPLVAPPKDSTTAYSGIHLAESGVELRKAIESGDWASAALGAVDVALSALGAALDPFGAILAAGVGWLLEHVGPLKDALDALAGNPDEITAHADTWQNVATELAAVSGDLSAMVIADTAGWTGEAGDAYRQRATDLAALISAAEHGAAGASSGVRTAGEVVAAVRTTVRDVIAEVVGHLISWALQVLLTLGIGLLWVVPQVVARVAQTVALIAKLTSRVVKALKALAPLLKRAGSVFDEAAGALRRIKPGKGGPKPKPNDPPPPVNRSDKPGGDGTTSTSGAGGGGPNRSDGPPPTSRGGDGPGSGGATSTSGAGGGPRPGGGNGGRPGGGNNGRGGNNGSGGSGGPTGNRGGDTGPSSTRGNPNKPDNPRDTSQRPDDRTCKSDPVDVASGEVVLEQHDLRLGALALTRTHVSSYRAGHWFGVSWSSTVDQRLEVDDEHVCYFPPDGTILVYPRGDGPQLPLEGARWPLTRDGDAYTLVTDDAVLEFSGAGRVIPLRAFEGEQRVEVFYDDSGAPSLLRRDDGVRVALRALRGRVVEIAVPGDGQPDVPVLRFDYGPEGHLVAVTNSSGRSRRFEHDGAGRLTSWQDRNDVRYRYAYDELGRCARTTGDGGFLNGSFEYGDHVTRHTDSLGNVTEFHLNGARQVVREVDPLGGVTLSEWDRHDRLLSRTDPLGRTTGYGYDEDGALTEVRRPDGSTLLFQGEVGAAATVTVHGAERTWRRTYEDGAPDPRTTPVGVATPISAAGGPVGEPEPEGVERDQFGRPRTAPGAGGRVALGWTVEGRPASRVGPGGERASWRYDGEGNEVEHVDELGRATRREHGPFDLLTAVTDPSGARTAYGYDTELRLTSVTNAHGRTWTFLRDQLGRVRAQTDYAGRTHSYGYDAAGQLVRATDPAGLVTTYHHDAIGNLVQVRAPEGVTTYRYDPVGNLVRAENAESTVEFERDEWGRVVRETVDGRSVLFEYSDSDHVVRRTPGGVESAWFFDDLDRPVGLVAGARAVVYRHDERSRVVSRDDGAARLDQGFDGGGALTRQTVTTGGVPVLRRSFDHRADGALATLHDDATGITSLARDAAGRVVGVVSPQGREEHRYDVGGALLPPAGFAAEEDARGRRVAQRAGAFALTCTWSGDRLVAVATPDGAVWRYRYDPLGRRTAKTRHGADGSTATTLYTWDGTTLVEEAAPGRTTTWDHLPGTSTPVVQREQDERGARFRTFVTDAIGTPTDLLDERGAPVWSSRRTAHGRELTPAPSPLRFPGQYADAETGLHYNVFRYYDPVTARYLSQDPLGLEPGPDPYAYVLDPYAEFDALGLMNCGTTSSSSAGGTGGKAPQPPGGGHNAGNTGGSSTKPAPPPVPPRDKKPKLDKPAPPPRPTRPKPDMSRPQGNQGPSNNGGPSNSSPGGRPGTSGNPSPTPPPGRDGFAPPRPGAGRRVEGEFSYNPPPQRIGGSRFDHVTPMQEHVFRGAIDNKIADWRANGLMDKPIDIGVYYPKGSDKLKLNGDGHHSFAAAVESGRPINLQLIKQPGFGMPNSQSSWLDTTELPGNPPGKGKWVP</sequence>
<dbReference type="Pfam" id="PF05593">
    <property type="entry name" value="RHS_repeat"/>
    <property type="match status" value="5"/>
</dbReference>
<feature type="compositionally biased region" description="Gly residues" evidence="1">
    <location>
        <begin position="301"/>
        <end position="357"/>
    </location>
</feature>
<evidence type="ECO:0000313" key="5">
    <source>
        <dbReference type="Proteomes" id="UP000218505"/>
    </source>
</evidence>
<dbReference type="Pfam" id="PF25547">
    <property type="entry name" value="WXG100_2"/>
    <property type="match status" value="1"/>
</dbReference>
<dbReference type="Proteomes" id="UP000218505">
    <property type="component" value="Chromosome"/>
</dbReference>
<feature type="region of interest" description="Disordered" evidence="1">
    <location>
        <begin position="725"/>
        <end position="804"/>
    </location>
</feature>
<feature type="region of interest" description="Disordered" evidence="1">
    <location>
        <begin position="247"/>
        <end position="389"/>
    </location>
</feature>
<dbReference type="PANTHER" id="PTHR32305:SF15">
    <property type="entry name" value="PROTEIN RHSA-RELATED"/>
    <property type="match status" value="1"/>
</dbReference>
<dbReference type="InterPro" id="IPR057746">
    <property type="entry name" value="CpnT-like_N"/>
</dbReference>
<name>A0A290Z6B7_9PSEU</name>
<keyword evidence="5" id="KW-1185">Reference proteome</keyword>
<dbReference type="InterPro" id="IPR038332">
    <property type="entry name" value="PPE_sf"/>
</dbReference>
<reference evidence="4" key="1">
    <citation type="submission" date="2017-09" db="EMBL/GenBank/DDBJ databases">
        <title>Complete Genome Sequence of ansamitocin-producing Bacterium Actinosynnema pretiosum X47.</title>
        <authorList>
            <person name="Cao G."/>
            <person name="Zong G."/>
            <person name="Zhong C."/>
            <person name="Fu J."/>
        </authorList>
    </citation>
    <scope>NUCLEOTIDE SEQUENCE [LARGE SCALE GENOMIC DNA]</scope>
    <source>
        <strain evidence="4">X47</strain>
    </source>
</reference>
<dbReference type="InterPro" id="IPR006530">
    <property type="entry name" value="YD"/>
</dbReference>
<feature type="compositionally biased region" description="Basic and acidic residues" evidence="1">
    <location>
        <begin position="370"/>
        <end position="388"/>
    </location>
</feature>
<evidence type="ECO:0000259" key="3">
    <source>
        <dbReference type="Pfam" id="PF25547"/>
    </source>
</evidence>
<feature type="region of interest" description="Disordered" evidence="1">
    <location>
        <begin position="1527"/>
        <end position="1551"/>
    </location>
</feature>
<protein>
    <submittedName>
        <fullName evidence="4">Type IV secretion protein Rhs</fullName>
    </submittedName>
</protein>
<dbReference type="InterPro" id="IPR050708">
    <property type="entry name" value="T6SS_VgrG/RHS"/>
</dbReference>
<dbReference type="InterPro" id="IPR036689">
    <property type="entry name" value="ESAT-6-like_sf"/>
</dbReference>
<dbReference type="SUPFAM" id="SSF140453">
    <property type="entry name" value="EsxAB dimer-like"/>
    <property type="match status" value="1"/>
</dbReference>
<dbReference type="InterPro" id="IPR031325">
    <property type="entry name" value="RHS_repeat"/>
</dbReference>
<dbReference type="NCBIfam" id="TIGR01643">
    <property type="entry name" value="YD_repeat_2x"/>
    <property type="match status" value="7"/>
</dbReference>
<feature type="compositionally biased region" description="Pro residues" evidence="1">
    <location>
        <begin position="257"/>
        <end position="267"/>
    </location>
</feature>
<evidence type="ECO:0000259" key="2">
    <source>
        <dbReference type="Pfam" id="PF20148"/>
    </source>
</evidence>
<dbReference type="RefSeq" id="WP_096493858.1">
    <property type="nucleotide sequence ID" value="NZ_CP023445.1"/>
</dbReference>
<feature type="compositionally biased region" description="Basic and acidic residues" evidence="1">
    <location>
        <begin position="1356"/>
        <end position="1365"/>
    </location>
</feature>
<dbReference type="InterPro" id="IPR045351">
    <property type="entry name" value="DUF6531"/>
</dbReference>
<feature type="region of interest" description="Disordered" evidence="1">
    <location>
        <begin position="1317"/>
        <end position="1448"/>
    </location>
</feature>
<organism evidence="4 5">
    <name type="scientific">Actinosynnema pretiosum</name>
    <dbReference type="NCBI Taxonomy" id="42197"/>
    <lineage>
        <taxon>Bacteria</taxon>
        <taxon>Bacillati</taxon>
        <taxon>Actinomycetota</taxon>
        <taxon>Actinomycetes</taxon>
        <taxon>Pseudonocardiales</taxon>
        <taxon>Pseudonocardiaceae</taxon>
        <taxon>Actinosynnema</taxon>
    </lineage>
</organism>
<evidence type="ECO:0000313" key="4">
    <source>
        <dbReference type="EMBL" id="ATE54577.1"/>
    </source>
</evidence>
<dbReference type="Gene3D" id="1.20.1260.20">
    <property type="entry name" value="PPE superfamily"/>
    <property type="match status" value="1"/>
</dbReference>
<dbReference type="EMBL" id="CP023445">
    <property type="protein sequence ID" value="ATE54577.1"/>
    <property type="molecule type" value="Genomic_DNA"/>
</dbReference>
<dbReference type="PANTHER" id="PTHR32305">
    <property type="match status" value="1"/>
</dbReference>
<feature type="domain" description="DUF6531" evidence="2">
    <location>
        <begin position="387"/>
        <end position="455"/>
    </location>
</feature>
<evidence type="ECO:0000256" key="1">
    <source>
        <dbReference type="SAM" id="MobiDB-lite"/>
    </source>
</evidence>
<accession>A0A290Z6B7</accession>
<feature type="compositionally biased region" description="Gly residues" evidence="1">
    <location>
        <begin position="1334"/>
        <end position="1343"/>
    </location>
</feature>
<dbReference type="KEGG" id="apre:CNX65_15815"/>
<dbReference type="Gene3D" id="2.180.10.10">
    <property type="entry name" value="RHS repeat-associated core"/>
    <property type="match status" value="5"/>
</dbReference>
<dbReference type="InterPro" id="IPR022385">
    <property type="entry name" value="Rhs_assc_core"/>
</dbReference>
<feature type="domain" description="Outer membrane channel protein CpnT-like N-terminal" evidence="3">
    <location>
        <begin position="86"/>
        <end position="202"/>
    </location>
</feature>
<proteinExistence type="predicted"/>
<dbReference type="Pfam" id="PF20148">
    <property type="entry name" value="DUF6531"/>
    <property type="match status" value="1"/>
</dbReference>
<feature type="compositionally biased region" description="Low complexity" evidence="1">
    <location>
        <begin position="1381"/>
        <end position="1409"/>
    </location>
</feature>